<dbReference type="InParanoid" id="A0A0D0B533"/>
<reference evidence="1 2" key="1">
    <citation type="submission" date="2014-04" db="EMBL/GenBank/DDBJ databases">
        <authorList>
            <consortium name="DOE Joint Genome Institute"/>
            <person name="Kuo A."/>
            <person name="Ruytinx J."/>
            <person name="Rineau F."/>
            <person name="Colpaert J."/>
            <person name="Kohler A."/>
            <person name="Nagy L.G."/>
            <person name="Floudas D."/>
            <person name="Copeland A."/>
            <person name="Barry K.W."/>
            <person name="Cichocki N."/>
            <person name="Veneault-Fourrey C."/>
            <person name="LaButti K."/>
            <person name="Lindquist E.A."/>
            <person name="Lipzen A."/>
            <person name="Lundell T."/>
            <person name="Morin E."/>
            <person name="Murat C."/>
            <person name="Sun H."/>
            <person name="Tunlid A."/>
            <person name="Henrissat B."/>
            <person name="Grigoriev I.V."/>
            <person name="Hibbett D.S."/>
            <person name="Martin F."/>
            <person name="Nordberg H.P."/>
            <person name="Cantor M.N."/>
            <person name="Hua S.X."/>
        </authorList>
    </citation>
    <scope>NUCLEOTIDE SEQUENCE [LARGE SCALE GENOMIC DNA]</scope>
    <source>
        <strain evidence="1 2">UH-Slu-Lm8-n1</strain>
    </source>
</reference>
<proteinExistence type="predicted"/>
<accession>A0A0D0B533</accession>
<dbReference type="InterPro" id="IPR023811">
    <property type="entry name" value="CHP04076"/>
</dbReference>
<organism evidence="1 2">
    <name type="scientific">Suillus luteus UH-Slu-Lm8-n1</name>
    <dbReference type="NCBI Taxonomy" id="930992"/>
    <lineage>
        <taxon>Eukaryota</taxon>
        <taxon>Fungi</taxon>
        <taxon>Dikarya</taxon>
        <taxon>Basidiomycota</taxon>
        <taxon>Agaricomycotina</taxon>
        <taxon>Agaricomycetes</taxon>
        <taxon>Agaricomycetidae</taxon>
        <taxon>Boletales</taxon>
        <taxon>Suillineae</taxon>
        <taxon>Suillaceae</taxon>
        <taxon>Suillus</taxon>
    </lineage>
</organism>
<keyword evidence="2" id="KW-1185">Reference proteome</keyword>
<protein>
    <recommendedName>
        <fullName evidence="3">TIGR04076 family protein</fullName>
    </recommendedName>
</protein>
<reference evidence="2" key="2">
    <citation type="submission" date="2015-01" db="EMBL/GenBank/DDBJ databases">
        <title>Evolutionary Origins and Diversification of the Mycorrhizal Mutualists.</title>
        <authorList>
            <consortium name="DOE Joint Genome Institute"/>
            <consortium name="Mycorrhizal Genomics Consortium"/>
            <person name="Kohler A."/>
            <person name="Kuo A."/>
            <person name="Nagy L.G."/>
            <person name="Floudas D."/>
            <person name="Copeland A."/>
            <person name="Barry K.W."/>
            <person name="Cichocki N."/>
            <person name="Veneault-Fourrey C."/>
            <person name="LaButti K."/>
            <person name="Lindquist E.A."/>
            <person name="Lipzen A."/>
            <person name="Lundell T."/>
            <person name="Morin E."/>
            <person name="Murat C."/>
            <person name="Riley R."/>
            <person name="Ohm R."/>
            <person name="Sun H."/>
            <person name="Tunlid A."/>
            <person name="Henrissat B."/>
            <person name="Grigoriev I.V."/>
            <person name="Hibbett D.S."/>
            <person name="Martin F."/>
        </authorList>
    </citation>
    <scope>NUCLEOTIDE SEQUENCE [LARGE SCALE GENOMIC DNA]</scope>
    <source>
        <strain evidence="2">UH-Slu-Lm8-n1</strain>
    </source>
</reference>
<dbReference type="AlphaFoldDB" id="A0A0D0B533"/>
<name>A0A0D0B533_9AGAM</name>
<dbReference type="EMBL" id="KN835134">
    <property type="protein sequence ID" value="KIK49181.1"/>
    <property type="molecule type" value="Genomic_DNA"/>
</dbReference>
<dbReference type="OrthoDB" id="2838513at2759"/>
<evidence type="ECO:0000313" key="2">
    <source>
        <dbReference type="Proteomes" id="UP000054485"/>
    </source>
</evidence>
<evidence type="ECO:0000313" key="1">
    <source>
        <dbReference type="EMBL" id="KIK49181.1"/>
    </source>
</evidence>
<dbReference type="NCBIfam" id="TIGR04076">
    <property type="entry name" value="TIGR04076 family protein"/>
    <property type="match status" value="1"/>
</dbReference>
<dbReference type="Proteomes" id="UP000054485">
    <property type="component" value="Unassembled WGS sequence"/>
</dbReference>
<sequence length="134" mass="14448">MSSLRSSPPVDTFQLYDLRVEVICPPGERILCGAKEGDHFILEGEMLHLPPGQAFSIYSLSAVMPLLAAKQRVTHPNDWMSTDAEVACPDPNCKSRLRISRTGLRTFSHAEVTVLPLAPQDYGQASAGSAPAAA</sequence>
<dbReference type="HOGENOM" id="CLU_146836_0_0_1"/>
<gene>
    <name evidence="1" type="ORF">CY34DRAFT_70747</name>
</gene>
<evidence type="ECO:0008006" key="3">
    <source>
        <dbReference type="Google" id="ProtNLM"/>
    </source>
</evidence>